<evidence type="ECO:0000256" key="2">
    <source>
        <dbReference type="ARBA" id="ARBA00004496"/>
    </source>
</evidence>
<keyword evidence="9 15" id="KW-0808">Transferase</keyword>
<feature type="region of interest" description="Disordered" evidence="18">
    <location>
        <begin position="207"/>
        <end position="244"/>
    </location>
</feature>
<dbReference type="SUPFAM" id="SSF75217">
    <property type="entry name" value="alpha/beta knot"/>
    <property type="match status" value="1"/>
</dbReference>
<evidence type="ECO:0000256" key="16">
    <source>
        <dbReference type="PIRSR" id="PIRSR000386-1"/>
    </source>
</evidence>
<feature type="domain" description="tRNA methyltransferase TRMD/TRM10-type" evidence="19">
    <location>
        <begin position="4"/>
        <end position="226"/>
    </location>
</feature>
<evidence type="ECO:0000256" key="10">
    <source>
        <dbReference type="ARBA" id="ARBA00022691"/>
    </source>
</evidence>
<dbReference type="NCBIfam" id="NF000648">
    <property type="entry name" value="PRK00026.1"/>
    <property type="match status" value="1"/>
</dbReference>
<dbReference type="PIRSF" id="PIRSF000386">
    <property type="entry name" value="tRNA_mtase"/>
    <property type="match status" value="1"/>
</dbReference>
<evidence type="ECO:0000256" key="12">
    <source>
        <dbReference type="ARBA" id="ARBA00029736"/>
    </source>
</evidence>
<evidence type="ECO:0000256" key="17">
    <source>
        <dbReference type="RuleBase" id="RU003464"/>
    </source>
</evidence>
<comment type="function">
    <text evidence="1 15 17">Specifically methylates guanosine-37 in various tRNAs.</text>
</comment>
<evidence type="ECO:0000259" key="19">
    <source>
        <dbReference type="Pfam" id="PF01746"/>
    </source>
</evidence>
<keyword evidence="11 15" id="KW-0819">tRNA processing</keyword>
<evidence type="ECO:0000256" key="11">
    <source>
        <dbReference type="ARBA" id="ARBA00022694"/>
    </source>
</evidence>
<proteinExistence type="inferred from homology"/>
<dbReference type="InterPro" id="IPR016009">
    <property type="entry name" value="tRNA_MeTrfase_TRMD/TRM10"/>
</dbReference>
<dbReference type="GO" id="GO:0052906">
    <property type="term" value="F:tRNA (guanine(37)-N1)-methyltransferase activity"/>
    <property type="evidence" value="ECO:0007669"/>
    <property type="project" value="UniProtKB-UniRule"/>
</dbReference>
<dbReference type="Gene3D" id="3.40.1280.10">
    <property type="match status" value="1"/>
</dbReference>
<sequence length="244" mass="26925">MTEFWIFTLYPELFDSYLGSGLLGRALEDGKLVVARHNFRDFGLGKHKKVDDTPYGGGAGMVLRPEPILEALEAAEAKAGQRSHRILVTPRAKAYTQADAHRLARMDRPVALVCGRFEGFDERVGSFMDEELSLGDFIMMGGEVAAMAVVESVARLLPQVIGNGESLVCESYESGLLEYGHYTKPLVFRGLEVPPVLAGGDHKKIESWRTADSRQTTRLKRPDLLNPGQGKGPESLEPLEKDHE</sequence>
<comment type="subunit">
    <text evidence="4 15 17">Homodimer.</text>
</comment>
<evidence type="ECO:0000313" key="20">
    <source>
        <dbReference type="EMBL" id="OGH05025.1"/>
    </source>
</evidence>
<dbReference type="GO" id="GO:0002939">
    <property type="term" value="P:tRNA N1-guanine methylation"/>
    <property type="evidence" value="ECO:0007669"/>
    <property type="project" value="TreeGrafter"/>
</dbReference>
<dbReference type="InterPro" id="IPR023148">
    <property type="entry name" value="tRNA_m1G_MeTrfase_C_sf"/>
</dbReference>
<dbReference type="Proteomes" id="UP000177583">
    <property type="component" value="Unassembled WGS sequence"/>
</dbReference>
<evidence type="ECO:0000256" key="13">
    <source>
        <dbReference type="ARBA" id="ARBA00033392"/>
    </source>
</evidence>
<dbReference type="AlphaFoldDB" id="A0A1F6H3U0"/>
<evidence type="ECO:0000256" key="18">
    <source>
        <dbReference type="SAM" id="MobiDB-lite"/>
    </source>
</evidence>
<evidence type="ECO:0000256" key="15">
    <source>
        <dbReference type="HAMAP-Rule" id="MF_00605"/>
    </source>
</evidence>
<evidence type="ECO:0000256" key="9">
    <source>
        <dbReference type="ARBA" id="ARBA00022679"/>
    </source>
</evidence>
<dbReference type="CDD" id="cd18080">
    <property type="entry name" value="TrmD-like"/>
    <property type="match status" value="1"/>
</dbReference>
<dbReference type="InterPro" id="IPR002649">
    <property type="entry name" value="tRNA_m1G_MeTrfase_TrmD"/>
</dbReference>
<evidence type="ECO:0000256" key="14">
    <source>
        <dbReference type="ARBA" id="ARBA00047783"/>
    </source>
</evidence>
<feature type="binding site" evidence="15 16">
    <location>
        <begin position="134"/>
        <end position="139"/>
    </location>
    <ligand>
        <name>S-adenosyl-L-methionine</name>
        <dbReference type="ChEBI" id="CHEBI:59789"/>
    </ligand>
</feature>
<gene>
    <name evidence="15" type="primary">trmD</name>
    <name evidence="20" type="ORF">A2557_08620</name>
</gene>
<evidence type="ECO:0000256" key="8">
    <source>
        <dbReference type="ARBA" id="ARBA00022603"/>
    </source>
</evidence>
<feature type="binding site" evidence="15 16">
    <location>
        <position position="115"/>
    </location>
    <ligand>
        <name>S-adenosyl-L-methionine</name>
        <dbReference type="ChEBI" id="CHEBI:59789"/>
    </ligand>
</feature>
<reference evidence="20 21" key="1">
    <citation type="journal article" date="2016" name="Nat. Commun.">
        <title>Thousands of microbial genomes shed light on interconnected biogeochemical processes in an aquifer system.</title>
        <authorList>
            <person name="Anantharaman K."/>
            <person name="Brown C.T."/>
            <person name="Hug L.A."/>
            <person name="Sharon I."/>
            <person name="Castelle C.J."/>
            <person name="Probst A.J."/>
            <person name="Thomas B.C."/>
            <person name="Singh A."/>
            <person name="Wilkins M.J."/>
            <person name="Karaoz U."/>
            <person name="Brodie E.L."/>
            <person name="Williams K.H."/>
            <person name="Hubbard S.S."/>
            <person name="Banfield J.F."/>
        </authorList>
    </citation>
    <scope>NUCLEOTIDE SEQUENCE [LARGE SCALE GENOMIC DNA]</scope>
</reference>
<protein>
    <recommendedName>
        <fullName evidence="6 15">tRNA (guanine-N(1)-)-methyltransferase</fullName>
        <ecNumber evidence="5 15">2.1.1.228</ecNumber>
    </recommendedName>
    <alternativeName>
        <fullName evidence="12 15">M1G-methyltransferase</fullName>
    </alternativeName>
    <alternativeName>
        <fullName evidence="13 15">tRNA [GM37] methyltransferase</fullName>
    </alternativeName>
</protein>
<evidence type="ECO:0000256" key="1">
    <source>
        <dbReference type="ARBA" id="ARBA00002634"/>
    </source>
</evidence>
<dbReference type="PANTHER" id="PTHR46417">
    <property type="entry name" value="TRNA (GUANINE-N(1)-)-METHYLTRANSFERASE"/>
    <property type="match status" value="1"/>
</dbReference>
<dbReference type="NCBIfam" id="TIGR00088">
    <property type="entry name" value="trmD"/>
    <property type="match status" value="1"/>
</dbReference>
<accession>A0A1F6H3U0</accession>
<comment type="similarity">
    <text evidence="3 15 17">Belongs to the RNA methyltransferase TrmD family.</text>
</comment>
<name>A0A1F6H3U0_9PROT</name>
<dbReference type="Pfam" id="PF01746">
    <property type="entry name" value="tRNA_m1G_MT"/>
    <property type="match status" value="1"/>
</dbReference>
<comment type="subcellular location">
    <subcellularLocation>
        <location evidence="2 15 17">Cytoplasm</location>
    </subcellularLocation>
</comment>
<keyword evidence="8 15" id="KW-0489">Methyltransferase</keyword>
<dbReference type="EC" id="2.1.1.228" evidence="5 15"/>
<dbReference type="HAMAP" id="MF_00605">
    <property type="entry name" value="TrmD"/>
    <property type="match status" value="1"/>
</dbReference>
<evidence type="ECO:0000256" key="3">
    <source>
        <dbReference type="ARBA" id="ARBA00007630"/>
    </source>
</evidence>
<comment type="catalytic activity">
    <reaction evidence="14 15 17">
        <text>guanosine(37) in tRNA + S-adenosyl-L-methionine = N(1)-methylguanosine(37) in tRNA + S-adenosyl-L-homocysteine + H(+)</text>
        <dbReference type="Rhea" id="RHEA:36899"/>
        <dbReference type="Rhea" id="RHEA-COMP:10145"/>
        <dbReference type="Rhea" id="RHEA-COMP:10147"/>
        <dbReference type="ChEBI" id="CHEBI:15378"/>
        <dbReference type="ChEBI" id="CHEBI:57856"/>
        <dbReference type="ChEBI" id="CHEBI:59789"/>
        <dbReference type="ChEBI" id="CHEBI:73542"/>
        <dbReference type="ChEBI" id="CHEBI:74269"/>
        <dbReference type="EC" id="2.1.1.228"/>
    </reaction>
</comment>
<evidence type="ECO:0000313" key="21">
    <source>
        <dbReference type="Proteomes" id="UP000177583"/>
    </source>
</evidence>
<evidence type="ECO:0000256" key="5">
    <source>
        <dbReference type="ARBA" id="ARBA00012807"/>
    </source>
</evidence>
<comment type="caution">
    <text evidence="20">The sequence shown here is derived from an EMBL/GenBank/DDBJ whole genome shotgun (WGS) entry which is preliminary data.</text>
</comment>
<dbReference type="Gene3D" id="1.10.1270.20">
    <property type="entry name" value="tRNA(m1g37)methyltransferase, domain 2"/>
    <property type="match status" value="1"/>
</dbReference>
<evidence type="ECO:0000256" key="6">
    <source>
        <dbReference type="ARBA" id="ARBA00014679"/>
    </source>
</evidence>
<dbReference type="InterPro" id="IPR029028">
    <property type="entry name" value="Alpha/beta_knot_MTases"/>
</dbReference>
<keyword evidence="7 15" id="KW-0963">Cytoplasm</keyword>
<dbReference type="PANTHER" id="PTHR46417:SF1">
    <property type="entry name" value="TRNA (GUANINE-N(1)-)-METHYLTRANSFERASE"/>
    <property type="match status" value="1"/>
</dbReference>
<dbReference type="InterPro" id="IPR029026">
    <property type="entry name" value="tRNA_m1G_MTases_N"/>
</dbReference>
<dbReference type="GO" id="GO:0005829">
    <property type="term" value="C:cytosol"/>
    <property type="evidence" value="ECO:0007669"/>
    <property type="project" value="TreeGrafter"/>
</dbReference>
<keyword evidence="10 15" id="KW-0949">S-adenosyl-L-methionine</keyword>
<organism evidence="20 21">
    <name type="scientific">Candidatus Lambdaproteobacteria bacterium RIFOXYD2_FULL_56_26</name>
    <dbReference type="NCBI Taxonomy" id="1817773"/>
    <lineage>
        <taxon>Bacteria</taxon>
        <taxon>Pseudomonadati</taxon>
        <taxon>Pseudomonadota</taxon>
        <taxon>Candidatus Lambdaproteobacteria</taxon>
    </lineage>
</organism>
<evidence type="ECO:0000256" key="4">
    <source>
        <dbReference type="ARBA" id="ARBA00011738"/>
    </source>
</evidence>
<dbReference type="EMBL" id="MFNF01000001">
    <property type="protein sequence ID" value="OGH05025.1"/>
    <property type="molecule type" value="Genomic_DNA"/>
</dbReference>
<evidence type="ECO:0000256" key="7">
    <source>
        <dbReference type="ARBA" id="ARBA00022490"/>
    </source>
</evidence>